<reference evidence="2" key="2">
    <citation type="journal article" date="2007" name="Science">
        <title>Draft genome sequence of the sexually transmitted pathogen Trichomonas vaginalis.</title>
        <authorList>
            <person name="Carlton J.M."/>
            <person name="Hirt R.P."/>
            <person name="Silva J.C."/>
            <person name="Delcher A.L."/>
            <person name="Schatz M."/>
            <person name="Zhao Q."/>
            <person name="Wortman J.R."/>
            <person name="Bidwell S.L."/>
            <person name="Alsmark U.C.M."/>
            <person name="Besteiro S."/>
            <person name="Sicheritz-Ponten T."/>
            <person name="Noel C.J."/>
            <person name="Dacks J.B."/>
            <person name="Foster P.G."/>
            <person name="Simillion C."/>
            <person name="Van de Peer Y."/>
            <person name="Miranda-Saavedra D."/>
            <person name="Barton G.J."/>
            <person name="Westrop G.D."/>
            <person name="Mueller S."/>
            <person name="Dessi D."/>
            <person name="Fiori P.L."/>
            <person name="Ren Q."/>
            <person name="Paulsen I."/>
            <person name="Zhang H."/>
            <person name="Bastida-Corcuera F.D."/>
            <person name="Simoes-Barbosa A."/>
            <person name="Brown M.T."/>
            <person name="Hayes R.D."/>
            <person name="Mukherjee M."/>
            <person name="Okumura C.Y."/>
            <person name="Schneider R."/>
            <person name="Smith A.J."/>
            <person name="Vanacova S."/>
            <person name="Villalvazo M."/>
            <person name="Haas B.J."/>
            <person name="Pertea M."/>
            <person name="Feldblyum T.V."/>
            <person name="Utterback T.R."/>
            <person name="Shu C.L."/>
            <person name="Osoegawa K."/>
            <person name="de Jong P.J."/>
            <person name="Hrdy I."/>
            <person name="Horvathova L."/>
            <person name="Zubacova Z."/>
            <person name="Dolezal P."/>
            <person name="Malik S.B."/>
            <person name="Logsdon J.M. Jr."/>
            <person name="Henze K."/>
            <person name="Gupta A."/>
            <person name="Wang C.C."/>
            <person name="Dunne R.L."/>
            <person name="Upcroft J.A."/>
            <person name="Upcroft P."/>
            <person name="White O."/>
            <person name="Salzberg S.L."/>
            <person name="Tang P."/>
            <person name="Chiu C.-H."/>
            <person name="Lee Y.-S."/>
            <person name="Embley T.M."/>
            <person name="Coombs G.H."/>
            <person name="Mottram J.C."/>
            <person name="Tachezy J."/>
            <person name="Fraser-Liggett C.M."/>
            <person name="Johnson P.J."/>
        </authorList>
    </citation>
    <scope>NUCLEOTIDE SEQUENCE [LARGE SCALE GENOMIC DNA]</scope>
    <source>
        <strain evidence="2">G3</strain>
    </source>
</reference>
<proteinExistence type="predicted"/>
<dbReference type="SMR" id="A2FU03"/>
<organism evidence="2 3">
    <name type="scientific">Trichomonas vaginalis (strain ATCC PRA-98 / G3)</name>
    <dbReference type="NCBI Taxonomy" id="412133"/>
    <lineage>
        <taxon>Eukaryota</taxon>
        <taxon>Metamonada</taxon>
        <taxon>Parabasalia</taxon>
        <taxon>Trichomonadida</taxon>
        <taxon>Trichomonadidae</taxon>
        <taxon>Trichomonas</taxon>
    </lineage>
</organism>
<feature type="domain" description="Thioredoxin" evidence="1">
    <location>
        <begin position="1"/>
        <end position="110"/>
    </location>
</feature>
<reference evidence="2" key="1">
    <citation type="submission" date="2006-10" db="EMBL/GenBank/DDBJ databases">
        <authorList>
            <person name="Amadeo P."/>
            <person name="Zhao Q."/>
            <person name="Wortman J."/>
            <person name="Fraser-Liggett C."/>
            <person name="Carlton J."/>
        </authorList>
    </citation>
    <scope>NUCLEOTIDE SEQUENCE</scope>
    <source>
        <strain evidence="2">G3</strain>
    </source>
</reference>
<dbReference type="VEuPathDB" id="TrichDB:TVAG_309720"/>
<keyword evidence="3" id="KW-1185">Reference proteome</keyword>
<dbReference type="STRING" id="5722.A2FU03"/>
<sequence>MTEVKKFNGSLHDLCDAITNHKGLTVLDIYANWCPGCRRVTKMLPQYAQEYPEVQFLKIDSDECPDIKAYFGIDSIPVLKFCTNANRLDPIDTIVGVNLPLIKEKVASFR</sequence>
<dbReference type="InParanoid" id="A2FU03"/>
<dbReference type="CDD" id="cd02947">
    <property type="entry name" value="TRX_family"/>
    <property type="match status" value="1"/>
</dbReference>
<dbReference type="RefSeq" id="XP_001304550.1">
    <property type="nucleotide sequence ID" value="XM_001304549.1"/>
</dbReference>
<evidence type="ECO:0000259" key="1">
    <source>
        <dbReference type="PROSITE" id="PS51352"/>
    </source>
</evidence>
<dbReference type="VEuPathDB" id="TrichDB:TVAGG3_0708330"/>
<dbReference type="InterPro" id="IPR050620">
    <property type="entry name" value="Thioredoxin_H-type-like"/>
</dbReference>
<dbReference type="SUPFAM" id="SSF52833">
    <property type="entry name" value="Thioredoxin-like"/>
    <property type="match status" value="1"/>
</dbReference>
<dbReference type="EMBL" id="DS114022">
    <property type="protein sequence ID" value="EAX91620.1"/>
    <property type="molecule type" value="Genomic_DNA"/>
</dbReference>
<evidence type="ECO:0000313" key="3">
    <source>
        <dbReference type="Proteomes" id="UP000001542"/>
    </source>
</evidence>
<dbReference type="OrthoDB" id="10263751at2759"/>
<dbReference type="Pfam" id="PF00085">
    <property type="entry name" value="Thioredoxin"/>
    <property type="match status" value="1"/>
</dbReference>
<dbReference type="KEGG" id="tva:4749319"/>
<dbReference type="AlphaFoldDB" id="A2FU03"/>
<dbReference type="PANTHER" id="PTHR10438">
    <property type="entry name" value="THIOREDOXIN"/>
    <property type="match status" value="1"/>
</dbReference>
<dbReference type="Proteomes" id="UP000001542">
    <property type="component" value="Unassembled WGS sequence"/>
</dbReference>
<dbReference type="PANTHER" id="PTHR10438:SF468">
    <property type="entry name" value="THIOREDOXIN-1-RELATED"/>
    <property type="match status" value="1"/>
</dbReference>
<dbReference type="InterPro" id="IPR013766">
    <property type="entry name" value="Thioredoxin_domain"/>
</dbReference>
<name>A2FU03_TRIV3</name>
<accession>A2FU03</accession>
<evidence type="ECO:0000313" key="2">
    <source>
        <dbReference type="EMBL" id="EAX91620.1"/>
    </source>
</evidence>
<protein>
    <submittedName>
        <fullName evidence="2">Thioredoxin family protein</fullName>
    </submittedName>
</protein>
<dbReference type="PROSITE" id="PS51352">
    <property type="entry name" value="THIOREDOXIN_2"/>
    <property type="match status" value="1"/>
</dbReference>
<dbReference type="eggNOG" id="KOG0907">
    <property type="taxonomic scope" value="Eukaryota"/>
</dbReference>
<dbReference type="InterPro" id="IPR036249">
    <property type="entry name" value="Thioredoxin-like_sf"/>
</dbReference>
<dbReference type="Gene3D" id="3.40.30.10">
    <property type="entry name" value="Glutaredoxin"/>
    <property type="match status" value="1"/>
</dbReference>
<gene>
    <name evidence="2" type="ORF">TVAG_309720</name>
</gene>